<dbReference type="STRING" id="648757.Rvan_3561"/>
<evidence type="ECO:0000256" key="4">
    <source>
        <dbReference type="ARBA" id="ARBA00022496"/>
    </source>
</evidence>
<evidence type="ECO:0000256" key="6">
    <source>
        <dbReference type="ARBA" id="ARBA00023004"/>
    </source>
</evidence>
<evidence type="ECO:0000256" key="11">
    <source>
        <dbReference type="PROSITE-ProRule" id="PRU01360"/>
    </source>
</evidence>
<evidence type="ECO:0000313" key="18">
    <source>
        <dbReference type="Proteomes" id="UP000001399"/>
    </source>
</evidence>
<dbReference type="GO" id="GO:0006826">
    <property type="term" value="P:iron ion transport"/>
    <property type="evidence" value="ECO:0007669"/>
    <property type="project" value="UniProtKB-KW"/>
</dbReference>
<dbReference type="InterPro" id="IPR039426">
    <property type="entry name" value="TonB-dep_rcpt-like"/>
</dbReference>
<evidence type="ECO:0000256" key="9">
    <source>
        <dbReference type="ARBA" id="ARBA00023136"/>
    </source>
</evidence>
<evidence type="ECO:0000259" key="16">
    <source>
        <dbReference type="Pfam" id="PF07715"/>
    </source>
</evidence>
<keyword evidence="17" id="KW-0675">Receptor</keyword>
<evidence type="ECO:0000256" key="2">
    <source>
        <dbReference type="ARBA" id="ARBA00022448"/>
    </source>
</evidence>
<dbReference type="Gene3D" id="2.40.170.20">
    <property type="entry name" value="TonB-dependent receptor, beta-barrel domain"/>
    <property type="match status" value="1"/>
</dbReference>
<feature type="region of interest" description="Disordered" evidence="13">
    <location>
        <begin position="48"/>
        <end position="90"/>
    </location>
</feature>
<dbReference type="Pfam" id="PF07715">
    <property type="entry name" value="Plug"/>
    <property type="match status" value="1"/>
</dbReference>
<evidence type="ECO:0000256" key="7">
    <source>
        <dbReference type="ARBA" id="ARBA00023065"/>
    </source>
</evidence>
<evidence type="ECO:0000256" key="14">
    <source>
        <dbReference type="SAM" id="Phobius"/>
    </source>
</evidence>
<evidence type="ECO:0000256" key="3">
    <source>
        <dbReference type="ARBA" id="ARBA00022452"/>
    </source>
</evidence>
<gene>
    <name evidence="17" type="ordered locus">Rvan_3561</name>
</gene>
<keyword evidence="5 11" id="KW-0812">Transmembrane</keyword>
<keyword evidence="8 12" id="KW-0798">TonB box</keyword>
<dbReference type="InterPro" id="IPR012910">
    <property type="entry name" value="Plug_dom"/>
</dbReference>
<comment type="subcellular location">
    <subcellularLocation>
        <location evidence="1 11">Cell outer membrane</location>
        <topology evidence="1 11">Multi-pass membrane protein</topology>
    </subcellularLocation>
</comment>
<dbReference type="KEGG" id="rva:Rvan_3561"/>
<dbReference type="AlphaFoldDB" id="E3I4R7"/>
<dbReference type="SUPFAM" id="SSF56935">
    <property type="entry name" value="Porins"/>
    <property type="match status" value="1"/>
</dbReference>
<dbReference type="PROSITE" id="PS52016">
    <property type="entry name" value="TONB_DEPENDENT_REC_3"/>
    <property type="match status" value="1"/>
</dbReference>
<evidence type="ECO:0000256" key="13">
    <source>
        <dbReference type="SAM" id="MobiDB-lite"/>
    </source>
</evidence>
<organism evidence="17 18">
    <name type="scientific">Rhodomicrobium vannielii (strain ATCC 17100 / DSM 162 / LMG 4299 / NCIMB 10020 / ATH 3.1.1)</name>
    <dbReference type="NCBI Taxonomy" id="648757"/>
    <lineage>
        <taxon>Bacteria</taxon>
        <taxon>Pseudomonadati</taxon>
        <taxon>Pseudomonadota</taxon>
        <taxon>Alphaproteobacteria</taxon>
        <taxon>Hyphomicrobiales</taxon>
        <taxon>Hyphomicrobiaceae</taxon>
        <taxon>Rhodomicrobium</taxon>
    </lineage>
</organism>
<dbReference type="eggNOG" id="COG4771">
    <property type="taxonomic scope" value="Bacteria"/>
</dbReference>
<dbReference type="RefSeq" id="WP_013421097.1">
    <property type="nucleotide sequence ID" value="NC_014664.1"/>
</dbReference>
<dbReference type="eggNOG" id="COG1629">
    <property type="taxonomic scope" value="Bacteria"/>
</dbReference>
<accession>E3I4R7</accession>
<dbReference type="GO" id="GO:0009279">
    <property type="term" value="C:cell outer membrane"/>
    <property type="evidence" value="ECO:0007669"/>
    <property type="project" value="UniProtKB-SubCell"/>
</dbReference>
<evidence type="ECO:0000256" key="10">
    <source>
        <dbReference type="ARBA" id="ARBA00023237"/>
    </source>
</evidence>
<keyword evidence="4" id="KW-0410">Iron transport</keyword>
<keyword evidence="14" id="KW-1133">Transmembrane helix</keyword>
<keyword evidence="6" id="KW-0408">Iron</keyword>
<feature type="compositionally biased region" description="Low complexity" evidence="13">
    <location>
        <begin position="48"/>
        <end position="58"/>
    </location>
</feature>
<keyword evidence="9 11" id="KW-0472">Membrane</keyword>
<feature type="compositionally biased region" description="Low complexity" evidence="13">
    <location>
        <begin position="66"/>
        <end position="90"/>
    </location>
</feature>
<dbReference type="InterPro" id="IPR000531">
    <property type="entry name" value="Beta-barrel_TonB"/>
</dbReference>
<dbReference type="Proteomes" id="UP000001399">
    <property type="component" value="Chromosome"/>
</dbReference>
<dbReference type="InterPro" id="IPR036942">
    <property type="entry name" value="Beta-barrel_TonB_sf"/>
</dbReference>
<reference evidence="18" key="1">
    <citation type="journal article" date="2011" name="J. Bacteriol.">
        <title>Genome sequences of eight morphologically diverse alphaproteobacteria.</title>
        <authorList>
            <consortium name="US DOE Joint Genome Institute"/>
            <person name="Brown P.J."/>
            <person name="Kysela D.T."/>
            <person name="Buechlein A."/>
            <person name="Hemmerich C."/>
            <person name="Brun Y.V."/>
        </authorList>
    </citation>
    <scope>NUCLEOTIDE SEQUENCE [LARGE SCALE GENOMIC DNA]</scope>
    <source>
        <strain evidence="18">ATCC 17100 / ATH 3.1.1 / DSM 162 / LMG 4299</strain>
    </source>
</reference>
<feature type="domain" description="TonB-dependent receptor-like beta-barrel" evidence="15">
    <location>
        <begin position="335"/>
        <end position="813"/>
    </location>
</feature>
<dbReference type="HOGENOM" id="CLU_008287_15_0_5"/>
<dbReference type="Pfam" id="PF00593">
    <property type="entry name" value="TonB_dep_Rec_b-barrel"/>
    <property type="match status" value="1"/>
</dbReference>
<feature type="transmembrane region" description="Helical" evidence="14">
    <location>
        <begin position="22"/>
        <end position="42"/>
    </location>
</feature>
<evidence type="ECO:0000256" key="1">
    <source>
        <dbReference type="ARBA" id="ARBA00004571"/>
    </source>
</evidence>
<dbReference type="PANTHER" id="PTHR32552:SF81">
    <property type="entry name" value="TONB-DEPENDENT OUTER MEMBRANE RECEPTOR"/>
    <property type="match status" value="1"/>
</dbReference>
<dbReference type="EMBL" id="CP002292">
    <property type="protein sequence ID" value="ADP72739.1"/>
    <property type="molecule type" value="Genomic_DNA"/>
</dbReference>
<keyword evidence="10 11" id="KW-0998">Cell outer membrane</keyword>
<comment type="similarity">
    <text evidence="11 12">Belongs to the TonB-dependent receptor family.</text>
</comment>
<keyword evidence="7" id="KW-0406">Ion transport</keyword>
<feature type="domain" description="TonB-dependent receptor plug" evidence="16">
    <location>
        <begin position="116"/>
        <end position="222"/>
    </location>
</feature>
<dbReference type="PANTHER" id="PTHR32552">
    <property type="entry name" value="FERRICHROME IRON RECEPTOR-RELATED"/>
    <property type="match status" value="1"/>
</dbReference>
<evidence type="ECO:0000256" key="12">
    <source>
        <dbReference type="RuleBase" id="RU003357"/>
    </source>
</evidence>
<protein>
    <submittedName>
        <fullName evidence="17">TonB-dependent receptor plug</fullName>
    </submittedName>
</protein>
<evidence type="ECO:0000313" key="17">
    <source>
        <dbReference type="EMBL" id="ADP72739.1"/>
    </source>
</evidence>
<evidence type="ECO:0000259" key="15">
    <source>
        <dbReference type="Pfam" id="PF00593"/>
    </source>
</evidence>
<sequence>MIVKQSPSADGQGIDARRLRRGLLYGGAAALGLSVSSTAIMAQDQASPAGQSGAASAPKAKKKADQSAAPETAGSATQNAAGAAVPPAAGGQTAAVGATATIQDVIVTTRLRDEELQEVPIPVSAVNGETLEREQQKTVKDFAQKVPSLSVVAPNARNTSIAIRGVGKTWASDALEASVGVIVDGVVATIPGMSWGDYADIQQIEVARGPQGTLLGKNTTLGALNITSKAPSFIPEKEVEVTYGSRDLFVTKATASGPIIDDTLAYRASVYFDGQNGYVENILPGGDTYNGQNRWGGRFQFLYTPNENVTNRTIIDHSEAREDLLVQARLSDPRTYSDTGSTRATSYTSRLSNLGYTPFFDIYNKVDVNQQKPVYSSGNGISTQTDWKIGGGYTVTSITAYRDYHFDALNDSDFSKYSIVQGGYLVDAKQYSQELRLTSPKNVDVLGQKFDYTAGLFALRNETTSTLRTNFGRDAGQFYANSPASTQVIVDSLNGVNLRQLESPETTSLAAYGQTTWHATSAADLTLGIRNTYEEKDNSTRKWYFGGTSTDATGIRNTVLRLFPSTEPIQGKAIYSDSWSWLVNPSYKFTDDILGYISISSGEKSGAVQFDQTTGQPLNVEPEGVTDYEIGLKTTFLDKKLTFNPNLYYTEITNYQSLLGKLSSNGLTAISYLGNIPGVRLRGVELEGSYDTPLEGLRLNFGGAYNDAIYTDFKSAPCASDLSYSTTTTCDFTGNRLAGAPRWSGNVGATYSRSVWDGYTGYFWISEAFRSGAYLDTALSKLAWQEGYGLTNLGIGFHPDNKAWDVSIWGKNVFDKEYLTTVVSFGPTSPVIAATGEPRVIGITFRTKL</sequence>
<proteinExistence type="inferred from homology"/>
<evidence type="ECO:0000256" key="5">
    <source>
        <dbReference type="ARBA" id="ARBA00022692"/>
    </source>
</evidence>
<evidence type="ECO:0000256" key="8">
    <source>
        <dbReference type="ARBA" id="ARBA00023077"/>
    </source>
</evidence>
<keyword evidence="3 11" id="KW-1134">Transmembrane beta strand</keyword>
<keyword evidence="2 11" id="KW-0813">Transport</keyword>
<name>E3I4R7_RHOVT</name>
<keyword evidence="18" id="KW-1185">Reference proteome</keyword>